<dbReference type="EMBL" id="VUJU01003672">
    <property type="protein sequence ID" value="KAF0757116.1"/>
    <property type="molecule type" value="Genomic_DNA"/>
</dbReference>
<keyword evidence="4" id="KW-1185">Reference proteome</keyword>
<dbReference type="InterPro" id="IPR012337">
    <property type="entry name" value="RNaseH-like_sf"/>
</dbReference>
<evidence type="ECO:0000313" key="4">
    <source>
        <dbReference type="Proteomes" id="UP000478052"/>
    </source>
</evidence>
<dbReference type="SUPFAM" id="SSF53098">
    <property type="entry name" value="Ribonuclease H-like"/>
    <property type="match status" value="1"/>
</dbReference>
<evidence type="ECO:0000259" key="2">
    <source>
        <dbReference type="SMART" id="SM00597"/>
    </source>
</evidence>
<feature type="region of interest" description="Disordered" evidence="1">
    <location>
        <begin position="1"/>
        <end position="28"/>
    </location>
</feature>
<feature type="domain" description="TTF-type" evidence="2">
    <location>
        <begin position="80"/>
        <end position="160"/>
    </location>
</feature>
<dbReference type="GO" id="GO:0046983">
    <property type="term" value="F:protein dimerization activity"/>
    <property type="evidence" value="ECO:0007669"/>
    <property type="project" value="InterPro"/>
</dbReference>
<dbReference type="Pfam" id="PF05699">
    <property type="entry name" value="Dimer_Tnp_hAT"/>
    <property type="match status" value="1"/>
</dbReference>
<organism evidence="3 4">
    <name type="scientific">Aphis craccivora</name>
    <name type="common">Cowpea aphid</name>
    <dbReference type="NCBI Taxonomy" id="307492"/>
    <lineage>
        <taxon>Eukaryota</taxon>
        <taxon>Metazoa</taxon>
        <taxon>Ecdysozoa</taxon>
        <taxon>Arthropoda</taxon>
        <taxon>Hexapoda</taxon>
        <taxon>Insecta</taxon>
        <taxon>Pterygota</taxon>
        <taxon>Neoptera</taxon>
        <taxon>Paraneoptera</taxon>
        <taxon>Hemiptera</taxon>
        <taxon>Sternorrhyncha</taxon>
        <taxon>Aphidomorpha</taxon>
        <taxon>Aphidoidea</taxon>
        <taxon>Aphididae</taxon>
        <taxon>Aphidini</taxon>
        <taxon>Aphis</taxon>
        <taxon>Aphis</taxon>
    </lineage>
</organism>
<dbReference type="OrthoDB" id="6615644at2759"/>
<dbReference type="SMART" id="SM00597">
    <property type="entry name" value="ZnF_TTF"/>
    <property type="match status" value="1"/>
</dbReference>
<accession>A0A6G0YJY6</accession>
<dbReference type="PANTHER" id="PTHR45749">
    <property type="match status" value="1"/>
</dbReference>
<dbReference type="InterPro" id="IPR025398">
    <property type="entry name" value="DUF4371"/>
</dbReference>
<dbReference type="Pfam" id="PF14291">
    <property type="entry name" value="DUF4371"/>
    <property type="match status" value="1"/>
</dbReference>
<evidence type="ECO:0000313" key="3">
    <source>
        <dbReference type="EMBL" id="KAF0757116.1"/>
    </source>
</evidence>
<comment type="caution">
    <text evidence="3">The sequence shown here is derived from an EMBL/GenBank/DDBJ whole genome shotgun (WGS) entry which is preliminary data.</text>
</comment>
<gene>
    <name evidence="3" type="ORF">FWK35_00009400</name>
</gene>
<sequence>MSNSIDDNENCSLTSDITEENLQSNSNDDNENYFTSEKMCDPCDPANELPKYQLEKKERIMKGPFCPKLDIYPRSKFGNTLRSFNKSWYLSFDWLEYSPKLDRAFCFPCRMFMASSGINAGYTDLAFTQVGFKNWNNATSKFKMHQNTKNHCHNVKAHSDFLNGKSINILLDDCKTLLISQKEEQRQHNRKKGALNAKYLSNRIQNDLLICINNVMKRAIQSKIKNQIVSIMADETSDVGHHEQMSVIIRYFDEEKCQPVEHFIGLQRLLSVTSEAIFNSLSNQISNLNIEWKSVIAVCFDGASAMSGKFNGVQAKVKELNPNISYVHCYGHCLNLVLVDCLGNKNRVIFDFFGCVQLIYSFIEGSPSRHAVLERIVQETNIKLKTLKSLSTTRWACRSEAVSAIEKNYDSLLQCLKEISKTTTQPDVRAKSNGIIYQIKCFNFIFALYVMKPLLAQIQIVSAKLQTPNLNLLSAVTIVQALKKSLKSLRLDEDEYSRLYDQVLNVCSAHHIEIPDVKYRRVSNKIDNNHTQHFSLDKKNEMKTFVYYVVLDDLFNGLENRFNQETLDLIHAIGRMMQHKMESSDIDILTKKFDLHRDEFEGELRLIRAIPDFEEGTSNNTLHKWLEKLSVLGNFINVHKTLKLFSTIPVTTCSCERAFSKLSLVKTKLRSQMKQKRLDSMMMIFVEQELASQINPEDIIDEFKSIYPGTRRLEL</sequence>
<name>A0A6G0YJY6_APHCR</name>
<dbReference type="Proteomes" id="UP000478052">
    <property type="component" value="Unassembled WGS sequence"/>
</dbReference>
<protein>
    <submittedName>
        <fullName evidence="3">Zinc finger MYM-type protein 6-like</fullName>
    </submittedName>
</protein>
<reference evidence="3 4" key="1">
    <citation type="submission" date="2019-08" db="EMBL/GenBank/DDBJ databases">
        <title>Whole genome of Aphis craccivora.</title>
        <authorList>
            <person name="Voronova N.V."/>
            <person name="Shulinski R.S."/>
            <person name="Bandarenka Y.V."/>
            <person name="Zhorov D.G."/>
            <person name="Warner D."/>
        </authorList>
    </citation>
    <scope>NUCLEOTIDE SEQUENCE [LARGE SCALE GENOMIC DNA]</scope>
    <source>
        <strain evidence="3">180601</strain>
        <tissue evidence="3">Whole Body</tissue>
    </source>
</reference>
<proteinExistence type="predicted"/>
<dbReference type="InterPro" id="IPR006580">
    <property type="entry name" value="Znf_TTF"/>
</dbReference>
<dbReference type="AlphaFoldDB" id="A0A6G0YJY6"/>
<dbReference type="InterPro" id="IPR008906">
    <property type="entry name" value="HATC_C_dom"/>
</dbReference>
<evidence type="ECO:0000256" key="1">
    <source>
        <dbReference type="SAM" id="MobiDB-lite"/>
    </source>
</evidence>
<dbReference type="PANTHER" id="PTHR45749:SF21">
    <property type="entry name" value="DUF4371 DOMAIN-CONTAINING PROTEIN"/>
    <property type="match status" value="1"/>
</dbReference>
<feature type="non-terminal residue" evidence="3">
    <location>
        <position position="715"/>
    </location>
</feature>